<feature type="compositionally biased region" description="Basic and acidic residues" evidence="3">
    <location>
        <begin position="393"/>
        <end position="408"/>
    </location>
</feature>
<evidence type="ECO:0000313" key="6">
    <source>
        <dbReference type="EMBL" id="OXT00725.1"/>
    </source>
</evidence>
<evidence type="ECO:0000259" key="5">
    <source>
        <dbReference type="Pfam" id="PF13458"/>
    </source>
</evidence>
<dbReference type="InterPro" id="IPR028081">
    <property type="entry name" value="Leu-bd"/>
</dbReference>
<sequence length="408" mass="43708">MKTAMTRTLLAGALAAGLSGGAFAQQGVTDTEVVIGSNGDLSGIFAPFNVQAIKAAQLRFDQQNEEGGVHGRKLRLVTEDHGYQLPRAQANFNKLVNSDKVFAMILNLGTPMNLAGYQIMDRVKVANISPLTSAKALLEQDDPHGLHYLAGSSYYDHLQQGVAYLAESEGAQNICAMYIPSDFGKEIQNGAKDKAEELGLNWAAETTHKPDEQEFVGALTKLRDAGCDTVALALGVRQIIITLGTARKLGWNDVNFIGSSAGFHEAIASQPFADGYYAAAAWADYKPRLDTPEVKEWYDAYKARYNEEPGMAAILGFGAAETVIAGLEQAGPELTPESFREGMEKVQFHDAVGDVEVTYGPGDRQGGDVIVISRVEAGEFKEVARVTADGSEVPERASAGEKAVESAN</sequence>
<evidence type="ECO:0000256" key="4">
    <source>
        <dbReference type="SAM" id="SignalP"/>
    </source>
</evidence>
<proteinExistence type="inferred from homology"/>
<gene>
    <name evidence="6" type="ORF">B7H23_11630</name>
</gene>
<comment type="similarity">
    <text evidence="1">Belongs to the leucine-binding protein family.</text>
</comment>
<keyword evidence="7" id="KW-1185">Reference proteome</keyword>
<protein>
    <submittedName>
        <fullName evidence="6">Branched-chain amino acid ABC transporter substrate-binding protein</fullName>
    </submittedName>
</protein>
<name>A0A231UXQ5_9HYPH</name>
<dbReference type="Pfam" id="PF13458">
    <property type="entry name" value="Peripla_BP_6"/>
    <property type="match status" value="1"/>
</dbReference>
<keyword evidence="2 4" id="KW-0732">Signal</keyword>
<dbReference type="OrthoDB" id="9791590at2"/>
<evidence type="ECO:0000256" key="3">
    <source>
        <dbReference type="SAM" id="MobiDB-lite"/>
    </source>
</evidence>
<dbReference type="InterPro" id="IPR028082">
    <property type="entry name" value="Peripla_BP_I"/>
</dbReference>
<dbReference type="EMBL" id="NBYO01000002">
    <property type="protein sequence ID" value="OXT00725.1"/>
    <property type="molecule type" value="Genomic_DNA"/>
</dbReference>
<organism evidence="6 7">
    <name type="scientific">Notoacmeibacter marinus</name>
    <dbReference type="NCBI Taxonomy" id="1876515"/>
    <lineage>
        <taxon>Bacteria</taxon>
        <taxon>Pseudomonadati</taxon>
        <taxon>Pseudomonadota</taxon>
        <taxon>Alphaproteobacteria</taxon>
        <taxon>Hyphomicrobiales</taxon>
        <taxon>Notoacmeibacteraceae</taxon>
        <taxon>Notoacmeibacter</taxon>
    </lineage>
</organism>
<feature type="signal peptide" evidence="4">
    <location>
        <begin position="1"/>
        <end position="24"/>
    </location>
</feature>
<feature type="chain" id="PRO_5012759798" evidence="4">
    <location>
        <begin position="25"/>
        <end position="408"/>
    </location>
</feature>
<dbReference type="Gene3D" id="3.40.50.2300">
    <property type="match status" value="2"/>
</dbReference>
<evidence type="ECO:0000313" key="7">
    <source>
        <dbReference type="Proteomes" id="UP000215405"/>
    </source>
</evidence>
<feature type="domain" description="Leucine-binding protein" evidence="5">
    <location>
        <begin position="33"/>
        <end position="376"/>
    </location>
</feature>
<feature type="region of interest" description="Disordered" evidence="3">
    <location>
        <begin position="388"/>
        <end position="408"/>
    </location>
</feature>
<dbReference type="Proteomes" id="UP000215405">
    <property type="component" value="Unassembled WGS sequence"/>
</dbReference>
<reference evidence="7" key="1">
    <citation type="journal article" date="2017" name="Int. J. Syst. Evol. Microbiol.">
        <title>Notoacmeibacter marinus gen. nov., sp. nov., isolated from the gut of a limpet and proposal of Notoacmeibacteraceae fam. nov. in the order Rhizobiales of the class Alphaproteobacteria.</title>
        <authorList>
            <person name="Huang Z."/>
            <person name="Guo F."/>
            <person name="Lai Q."/>
        </authorList>
    </citation>
    <scope>NUCLEOTIDE SEQUENCE [LARGE SCALE GENOMIC DNA]</scope>
    <source>
        <strain evidence="7">XMTR2A4</strain>
    </source>
</reference>
<dbReference type="PANTHER" id="PTHR47235:SF1">
    <property type="entry name" value="BLR6548 PROTEIN"/>
    <property type="match status" value="1"/>
</dbReference>
<dbReference type="PANTHER" id="PTHR47235">
    <property type="entry name" value="BLR6548 PROTEIN"/>
    <property type="match status" value="1"/>
</dbReference>
<accession>A0A231UXQ5</accession>
<evidence type="ECO:0000256" key="2">
    <source>
        <dbReference type="ARBA" id="ARBA00022729"/>
    </source>
</evidence>
<evidence type="ECO:0000256" key="1">
    <source>
        <dbReference type="ARBA" id="ARBA00010062"/>
    </source>
</evidence>
<comment type="caution">
    <text evidence="6">The sequence shown here is derived from an EMBL/GenBank/DDBJ whole genome shotgun (WGS) entry which is preliminary data.</text>
</comment>
<dbReference type="AlphaFoldDB" id="A0A231UXQ5"/>
<dbReference type="SUPFAM" id="SSF53822">
    <property type="entry name" value="Periplasmic binding protein-like I"/>
    <property type="match status" value="1"/>
</dbReference>
<dbReference type="CDD" id="cd06343">
    <property type="entry name" value="PBP1_ABC_ligand_binding-like"/>
    <property type="match status" value="1"/>
</dbReference>